<comment type="caution">
    <text evidence="1">The sequence shown here is derived from an EMBL/GenBank/DDBJ whole genome shotgun (WGS) entry which is preliminary data.</text>
</comment>
<protein>
    <submittedName>
        <fullName evidence="1">DUF624 domain-containing protein</fullName>
    </submittedName>
</protein>
<sequence length="206" mass="23429">MGESRWYIRLGNLGFNLIMLNIMWVICSFVGLVVFGFFPATVALFAVIRKIILEDEAGSIYLLFIQQFKAEFIKSNILGYLIVFIAVFLYVDLKVIEQLNNTGFQVVLFNGLFVISVFFAISVLYVFPLYVHFNLKLVQYLQYACILTIAKPFHTIMLIGSLGVILFIYWVVPALSLLLGFSLFCFIVMKISSLSLSKNQNAVNKT</sequence>
<gene>
    <name evidence="1" type="ORF">SH601_05965</name>
</gene>
<evidence type="ECO:0000313" key="2">
    <source>
        <dbReference type="Proteomes" id="UP001277972"/>
    </source>
</evidence>
<dbReference type="EMBL" id="JAWZSR010000003">
    <property type="protein sequence ID" value="MDX8045528.1"/>
    <property type="molecule type" value="Genomic_DNA"/>
</dbReference>
<accession>A0ACC6M3Q0</accession>
<proteinExistence type="predicted"/>
<dbReference type="Proteomes" id="UP001277972">
    <property type="component" value="Unassembled WGS sequence"/>
</dbReference>
<reference evidence="1" key="1">
    <citation type="submission" date="2023-11" db="EMBL/GenBank/DDBJ databases">
        <title>Gracilibacillus pellucida a moderately halophilic bacterium isolated from saline soil in Xinjiang province.</title>
        <authorList>
            <person name="Zhang Z."/>
            <person name="Tan F."/>
            <person name="Wang Y."/>
            <person name="Xia M."/>
        </authorList>
    </citation>
    <scope>NUCLEOTIDE SEQUENCE</scope>
    <source>
        <strain evidence="1">S3-1-1</strain>
    </source>
</reference>
<evidence type="ECO:0000313" key="1">
    <source>
        <dbReference type="EMBL" id="MDX8045528.1"/>
    </source>
</evidence>
<name>A0ACC6M3Q0_9BACI</name>
<organism evidence="1 2">
    <name type="scientific">Gracilibacillus pellucidus</name>
    <dbReference type="NCBI Taxonomy" id="3095368"/>
    <lineage>
        <taxon>Bacteria</taxon>
        <taxon>Bacillati</taxon>
        <taxon>Bacillota</taxon>
        <taxon>Bacilli</taxon>
        <taxon>Bacillales</taxon>
        <taxon>Bacillaceae</taxon>
        <taxon>Gracilibacillus</taxon>
    </lineage>
</organism>
<keyword evidence="2" id="KW-1185">Reference proteome</keyword>